<dbReference type="GeneID" id="93647203"/>
<dbReference type="InterPro" id="IPR016024">
    <property type="entry name" value="ARM-type_fold"/>
</dbReference>
<protein>
    <submittedName>
        <fullName evidence="1">Uncharacterized protein</fullName>
    </submittedName>
</protein>
<dbReference type="InterPro" id="IPR011989">
    <property type="entry name" value="ARM-like"/>
</dbReference>
<dbReference type="VEuPathDB" id="MicrosporidiaDB:NEDG_00853"/>
<evidence type="ECO:0000313" key="2">
    <source>
        <dbReference type="Proteomes" id="UP000185944"/>
    </source>
</evidence>
<comment type="caution">
    <text evidence="1">The sequence shown here is derived from an EMBL/GenBank/DDBJ whole genome shotgun (WGS) entry which is preliminary data.</text>
</comment>
<evidence type="ECO:0000313" key="1">
    <source>
        <dbReference type="EMBL" id="OAG29720.1"/>
    </source>
</evidence>
<accession>A0A177EE78</accession>
<proteinExistence type="predicted"/>
<keyword evidence="2" id="KW-1185">Reference proteome</keyword>
<reference evidence="1 2" key="1">
    <citation type="submission" date="2016-02" db="EMBL/GenBank/DDBJ databases">
        <title>Discovery of a natural microsporidian pathogen with a broad tissue tropism in Caenorhabditis elegans.</title>
        <authorList>
            <person name="Luallen R.J."/>
            <person name="Reinke A.W."/>
            <person name="Tong L."/>
            <person name="Botts M.R."/>
            <person name="Felix M.-A."/>
            <person name="Troemel E.R."/>
        </authorList>
    </citation>
    <scope>NUCLEOTIDE SEQUENCE [LARGE SCALE GENOMIC DNA]</scope>
    <source>
        <strain evidence="1 2">JUm2807</strain>
    </source>
</reference>
<dbReference type="RefSeq" id="XP_067544368.1">
    <property type="nucleotide sequence ID" value="XM_067688271.1"/>
</dbReference>
<name>A0A177EE78_9MICR</name>
<organism evidence="1 2">
    <name type="scientific">Nematocida displodere</name>
    <dbReference type="NCBI Taxonomy" id="1805483"/>
    <lineage>
        <taxon>Eukaryota</taxon>
        <taxon>Fungi</taxon>
        <taxon>Fungi incertae sedis</taxon>
        <taxon>Microsporidia</taxon>
        <taxon>Nematocida</taxon>
    </lineage>
</organism>
<dbReference type="Proteomes" id="UP000185944">
    <property type="component" value="Unassembled WGS sequence"/>
</dbReference>
<dbReference type="Gene3D" id="1.25.10.10">
    <property type="entry name" value="Leucine-rich Repeat Variant"/>
    <property type="match status" value="1"/>
</dbReference>
<dbReference type="OrthoDB" id="2187544at2759"/>
<dbReference type="AlphaFoldDB" id="A0A177EE78"/>
<dbReference type="SUPFAM" id="SSF48371">
    <property type="entry name" value="ARM repeat"/>
    <property type="match status" value="1"/>
</dbReference>
<sequence>MTTIPSIDREPREIYTDLCDRKQQTETPELLALAASIEQKLEGSRRKCNFFMYSMIEILRIIAPTNPFGESALEALFIYISRNAPAETAGQRALETIGSYKMIAVIDRPKTINALADAALAHLSKTWSVPLLEAIIEEKEEELGRETKNKIIRKIAEGSTHLDAFLEKNPFLFQKSVEEYVFGQAKGRVAYIKKFNEISKSVITETLVEKVVEDTQTKKDLIVFLKEATVRREILRVLVSLAEDRSSWVRIQIPLVLLKRSQDPFYTAAISSEIRSEAQEIWIRRTLDTSPLVRSGLVNATTAKDLSILGSEASSALVERLADIENEVRKAAIQLLGMEYLNLIEQAEKNSKMYPPDICFICRPKDKKMDNLLLILKSTWIPEFEYQKGLLRHFFSTLYNGQNTNPQSNPQRVISEMLLLQGYQAASLDTVEKLAIFKYTIPDLGLVLADHPTCSSHRGPIAILRDLAINKRPGMEHVTKETPIFLLVMMAEAYPSEEVPLELLATLKAALPRADDKDFYHIAHLITSAEYATGQGWTDVDTTNRRVKDYVTLKALATNEEDAASFDLSQIAPDTSRTEPDKSRALEPAQKEAMLSHAIKDNYEVAHMLLLDLWECHIRVSALEKAVMKYLFSKTYDQIAVLDWMPLFNNRLGLGLPKSLRPDISLLYVVVAFSCSRENASMFNPDHMRSIIPVLCWAFMENGISRASEIIMLICTVHPELFKDAFSVFINLLRFKVDDPEVQAEMYTLASAVSNALFVEARRLGNNPSQYDTGLPEGLYDRFKQLGGWSATLTLLDEDQFYSNILTYREKPKK</sequence>
<gene>
    <name evidence="1" type="ORF">NEDG_00853</name>
</gene>
<dbReference type="EMBL" id="LTDL01000040">
    <property type="protein sequence ID" value="OAG29720.1"/>
    <property type="molecule type" value="Genomic_DNA"/>
</dbReference>